<dbReference type="AlphaFoldDB" id="A0A2W5N9E0"/>
<evidence type="ECO:0008006" key="4">
    <source>
        <dbReference type="Google" id="ProtNLM"/>
    </source>
</evidence>
<dbReference type="InterPro" id="IPR046130">
    <property type="entry name" value="DUF6127"/>
</dbReference>
<feature type="transmembrane region" description="Helical" evidence="1">
    <location>
        <begin position="70"/>
        <end position="89"/>
    </location>
</feature>
<proteinExistence type="predicted"/>
<sequence>MTETITMSRAELQSICDAAAESAAKKVLADLGLADEHAIHDIRELRTLVQAFRMAKKTAFKTAVRRITDFIFISVLVGIAAKLGFWAGAK</sequence>
<accession>A0A2W5N9E0</accession>
<name>A0A2W5N9E0_9BACT</name>
<dbReference type="Proteomes" id="UP000249417">
    <property type="component" value="Unassembled WGS sequence"/>
</dbReference>
<keyword evidence="1" id="KW-0812">Transmembrane</keyword>
<keyword evidence="1" id="KW-1133">Transmembrane helix</keyword>
<reference evidence="2 3" key="1">
    <citation type="submission" date="2017-08" db="EMBL/GenBank/DDBJ databases">
        <title>Infants hospitalized years apart are colonized by the same room-sourced microbial strains.</title>
        <authorList>
            <person name="Brooks B."/>
            <person name="Olm M.R."/>
            <person name="Firek B.A."/>
            <person name="Baker R."/>
            <person name="Thomas B.C."/>
            <person name="Morowitz M.J."/>
            <person name="Banfield J.F."/>
        </authorList>
    </citation>
    <scope>NUCLEOTIDE SEQUENCE [LARGE SCALE GENOMIC DNA]</scope>
    <source>
        <strain evidence="2">S2_005_002_R2_29</strain>
    </source>
</reference>
<dbReference type="EMBL" id="QFQB01000002">
    <property type="protein sequence ID" value="PZQ48899.1"/>
    <property type="molecule type" value="Genomic_DNA"/>
</dbReference>
<evidence type="ECO:0000313" key="3">
    <source>
        <dbReference type="Proteomes" id="UP000249417"/>
    </source>
</evidence>
<keyword evidence="1" id="KW-0472">Membrane</keyword>
<organism evidence="2 3">
    <name type="scientific">Micavibrio aeruginosavorus</name>
    <dbReference type="NCBI Taxonomy" id="349221"/>
    <lineage>
        <taxon>Bacteria</taxon>
        <taxon>Pseudomonadati</taxon>
        <taxon>Bdellovibrionota</taxon>
        <taxon>Bdellovibrionia</taxon>
        <taxon>Bdellovibrionales</taxon>
        <taxon>Pseudobdellovibrionaceae</taxon>
        <taxon>Micavibrio</taxon>
    </lineage>
</organism>
<dbReference type="Pfam" id="PF19622">
    <property type="entry name" value="DUF6127"/>
    <property type="match status" value="1"/>
</dbReference>
<gene>
    <name evidence="2" type="ORF">DI551_00785</name>
</gene>
<evidence type="ECO:0000256" key="1">
    <source>
        <dbReference type="SAM" id="Phobius"/>
    </source>
</evidence>
<evidence type="ECO:0000313" key="2">
    <source>
        <dbReference type="EMBL" id="PZQ48899.1"/>
    </source>
</evidence>
<comment type="caution">
    <text evidence="2">The sequence shown here is derived from an EMBL/GenBank/DDBJ whole genome shotgun (WGS) entry which is preliminary data.</text>
</comment>
<protein>
    <recommendedName>
        <fullName evidence="4">Transmembrane protein</fullName>
    </recommendedName>
</protein>